<dbReference type="PANTHER" id="PTHR33327">
    <property type="entry name" value="ENDONUCLEASE"/>
    <property type="match status" value="1"/>
</dbReference>
<feature type="domain" description="DUF7041" evidence="1">
    <location>
        <begin position="20"/>
        <end position="78"/>
    </location>
</feature>
<name>A0A5S6PZB0_TRIMR</name>
<reference evidence="2" key="1">
    <citation type="submission" date="2013-11" db="EMBL/GenBank/DDBJ databases">
        <authorList>
            <person name="Aslett M."/>
        </authorList>
    </citation>
    <scope>NUCLEOTIDE SEQUENCE [LARGE SCALE GENOMIC DNA]</scope>
    <source>
        <strain evidence="2">Edinburgh</strain>
    </source>
</reference>
<dbReference type="Proteomes" id="UP000046395">
    <property type="component" value="Unassembled WGS sequence"/>
</dbReference>
<reference evidence="2" key="2">
    <citation type="submission" date="2014-03" db="EMBL/GenBank/DDBJ databases">
        <title>The whipworm genome and dual-species transcriptomics of an intimate host-pathogen interaction.</title>
        <authorList>
            <person name="Foth B.J."/>
            <person name="Tsai I.J."/>
            <person name="Reid A.J."/>
            <person name="Bancroft A.J."/>
            <person name="Nichol S."/>
            <person name="Tracey A."/>
            <person name="Holroyd N."/>
            <person name="Cotton J.A."/>
            <person name="Stanley E.J."/>
            <person name="Zarowiecki M."/>
            <person name="Liu J.Z."/>
            <person name="Huckvale T."/>
            <person name="Cooper P.J."/>
            <person name="Grencis R.K."/>
            <person name="Berriman M."/>
        </authorList>
    </citation>
    <scope>NUCLEOTIDE SEQUENCE [LARGE SCALE GENOMIC DNA]</scope>
    <source>
        <strain evidence="2">Edinburgh</strain>
    </source>
</reference>
<evidence type="ECO:0000313" key="4">
    <source>
        <dbReference type="WBParaSite" id="TMUE_2000010356.1"/>
    </source>
</evidence>
<accession>A0A5S6PZB0</accession>
<dbReference type="WBParaSite" id="TMUE_0000000330.1">
    <property type="protein sequence ID" value="TMUE_0000000330.1"/>
    <property type="gene ID" value="WBGene00296271"/>
</dbReference>
<dbReference type="InterPro" id="IPR055469">
    <property type="entry name" value="DUF7041"/>
</dbReference>
<dbReference type="PANTHER" id="PTHR33327:SF3">
    <property type="entry name" value="RNA-DIRECTED DNA POLYMERASE"/>
    <property type="match status" value="1"/>
</dbReference>
<evidence type="ECO:0000313" key="2">
    <source>
        <dbReference type="Proteomes" id="UP000046395"/>
    </source>
</evidence>
<proteinExistence type="predicted"/>
<keyword evidence="2" id="KW-1185">Reference proteome</keyword>
<organism evidence="2 3">
    <name type="scientific">Trichuris muris</name>
    <name type="common">Mouse whipworm</name>
    <dbReference type="NCBI Taxonomy" id="70415"/>
    <lineage>
        <taxon>Eukaryota</taxon>
        <taxon>Metazoa</taxon>
        <taxon>Ecdysozoa</taxon>
        <taxon>Nematoda</taxon>
        <taxon>Enoplea</taxon>
        <taxon>Dorylaimia</taxon>
        <taxon>Trichinellida</taxon>
        <taxon>Trichuridae</taxon>
        <taxon>Trichuris</taxon>
    </lineage>
</organism>
<reference evidence="3 4" key="3">
    <citation type="submission" date="2019-12" db="UniProtKB">
        <authorList>
            <consortium name="WormBaseParasite"/>
        </authorList>
    </citation>
    <scope>IDENTIFICATION</scope>
</reference>
<dbReference type="WBParaSite" id="TMUE_2000010356.1">
    <property type="protein sequence ID" value="TMUE_2000010356.1"/>
    <property type="gene ID" value="WBGene00300962"/>
</dbReference>
<sequence>MEPDGPSNAEAVTSAASLKLPVFWHKAPKLWFAQAEAQFHIRKITSSLTKYYYTIASLPDTIATDVDDLLVPATADPYPVAHLNDFSAMLADTGSSR</sequence>
<dbReference type="Pfam" id="PF23055">
    <property type="entry name" value="DUF7041"/>
    <property type="match status" value="1"/>
</dbReference>
<evidence type="ECO:0000313" key="3">
    <source>
        <dbReference type="WBParaSite" id="TMUE_0000000330.1"/>
    </source>
</evidence>
<evidence type="ECO:0000259" key="1">
    <source>
        <dbReference type="Pfam" id="PF23055"/>
    </source>
</evidence>
<protein>
    <recommendedName>
        <fullName evidence="1">DUF7041 domain-containing protein</fullName>
    </recommendedName>
</protein>
<dbReference type="AlphaFoldDB" id="A0A5S6PZB0"/>